<dbReference type="InterPro" id="IPR002931">
    <property type="entry name" value="Transglutaminase-like"/>
</dbReference>
<proteinExistence type="predicted"/>
<protein>
    <submittedName>
        <fullName evidence="2">Transglutaminase domain-containing protein</fullName>
    </submittedName>
</protein>
<accession>A0AAI9CRD9</accession>
<evidence type="ECO:0000259" key="1">
    <source>
        <dbReference type="Pfam" id="PF01841"/>
    </source>
</evidence>
<dbReference type="Pfam" id="PF01841">
    <property type="entry name" value="Transglut_core"/>
    <property type="match status" value="1"/>
</dbReference>
<dbReference type="AlphaFoldDB" id="A0AAI9CRD9"/>
<dbReference type="Gene3D" id="3.10.620.30">
    <property type="match status" value="1"/>
</dbReference>
<organism evidence="2 3">
    <name type="scientific">Vibrio navarrensis</name>
    <dbReference type="NCBI Taxonomy" id="29495"/>
    <lineage>
        <taxon>Bacteria</taxon>
        <taxon>Pseudomonadati</taxon>
        <taxon>Pseudomonadota</taxon>
        <taxon>Gammaproteobacteria</taxon>
        <taxon>Vibrionales</taxon>
        <taxon>Vibrionaceae</taxon>
        <taxon>Vibrio</taxon>
    </lineage>
</organism>
<dbReference type="InterPro" id="IPR038765">
    <property type="entry name" value="Papain-like_cys_pep_sf"/>
</dbReference>
<dbReference type="SUPFAM" id="SSF54001">
    <property type="entry name" value="Cysteine proteinases"/>
    <property type="match status" value="1"/>
</dbReference>
<evidence type="ECO:0000313" key="3">
    <source>
        <dbReference type="Proteomes" id="UP001253463"/>
    </source>
</evidence>
<gene>
    <name evidence="2" type="ORF">RZY48_000614</name>
</gene>
<name>A0AAI9CRD9_9VIBR</name>
<comment type="caution">
    <text evidence="2">The sequence shown here is derived from an EMBL/GenBank/DDBJ whole genome shotgun (WGS) entry which is preliminary data.</text>
</comment>
<evidence type="ECO:0000313" key="2">
    <source>
        <dbReference type="EMBL" id="ELN6931240.1"/>
    </source>
</evidence>
<reference evidence="2" key="1">
    <citation type="submission" date="2023-10" db="EMBL/GenBank/DDBJ databases">
        <authorList>
            <consortium name="PulseNet: The National Subtyping Network for Foodborne Disease Surveillance"/>
        </authorList>
    </citation>
    <scope>NUCLEOTIDE SEQUENCE</scope>
    <source>
        <strain evidence="2">PNUSAV004886</strain>
    </source>
</reference>
<dbReference type="EMBL" id="ABNSCA010000001">
    <property type="protein sequence ID" value="ELN6931240.1"/>
    <property type="molecule type" value="Genomic_DNA"/>
</dbReference>
<dbReference type="Proteomes" id="UP001253463">
    <property type="component" value="Unassembled WGS sequence"/>
</dbReference>
<sequence>MIKHRVSYDHFSRFTHPGIFGTEVKKVAQKEMTALVECVQNNLVHAYWLDKYGVSKPFAQRFAQMQLRSAEEILSALAGEQAGGALQDKPAAKRVVGLCRDYALLVCMLLRAQAIPARLRCGFADYLRANKWEDHWICEYWHSEEKRWIKLDAQLDTVHQQILQFDFNPLDVPTKRFVTAGEMWQAFRRGDIDAKRCGIMQFRGAPYIKANVIRDLFALSCIELLAWDCGWGIIAQPMQPVNDQEEWLLLDELAQVSAISDGVKAYHYTQCHNAVRLPKEWQWSQAPTIAQLFDRAAEELY</sequence>
<feature type="domain" description="Transglutaminase-like" evidence="1">
    <location>
        <begin position="94"/>
        <end position="153"/>
    </location>
</feature>